<organism evidence="1 2">
    <name type="scientific">Paenibacillus cellulosilyticus</name>
    <dbReference type="NCBI Taxonomy" id="375489"/>
    <lineage>
        <taxon>Bacteria</taxon>
        <taxon>Bacillati</taxon>
        <taxon>Bacillota</taxon>
        <taxon>Bacilli</taxon>
        <taxon>Bacillales</taxon>
        <taxon>Paenibacillaceae</taxon>
        <taxon>Paenibacillus</taxon>
    </lineage>
</organism>
<sequence length="59" mass="6749">LHFFSAQCNCLLSHSDIISEQLWGDIITAEQQTFENEVDFTNEGAYTPFIKTVIISIRI</sequence>
<reference evidence="1 2" key="1">
    <citation type="submission" date="2018-05" db="EMBL/GenBank/DDBJ databases">
        <title>Genomic Encyclopedia of Type Strains, Phase III (KMG-III): the genomes of soil and plant-associated and newly described type strains.</title>
        <authorList>
            <person name="Whitman W."/>
        </authorList>
    </citation>
    <scope>NUCLEOTIDE SEQUENCE [LARGE SCALE GENOMIC DNA]</scope>
    <source>
        <strain evidence="1 2">CECT 5696</strain>
    </source>
</reference>
<evidence type="ECO:0000313" key="1">
    <source>
        <dbReference type="EMBL" id="PWW02940.1"/>
    </source>
</evidence>
<dbReference type="AlphaFoldDB" id="A0A2V2YXQ1"/>
<accession>A0A2V2YXQ1</accession>
<protein>
    <submittedName>
        <fullName evidence="1">Uncharacterized protein</fullName>
    </submittedName>
</protein>
<dbReference type="RefSeq" id="WP_281272010.1">
    <property type="nucleotide sequence ID" value="NZ_QGTQ01000008.1"/>
</dbReference>
<dbReference type="EMBL" id="QGTQ01000008">
    <property type="protein sequence ID" value="PWW02940.1"/>
    <property type="molecule type" value="Genomic_DNA"/>
</dbReference>
<proteinExistence type="predicted"/>
<dbReference type="Proteomes" id="UP000246635">
    <property type="component" value="Unassembled WGS sequence"/>
</dbReference>
<comment type="caution">
    <text evidence="1">The sequence shown here is derived from an EMBL/GenBank/DDBJ whole genome shotgun (WGS) entry which is preliminary data.</text>
</comment>
<feature type="non-terminal residue" evidence="1">
    <location>
        <position position="1"/>
    </location>
</feature>
<gene>
    <name evidence="1" type="ORF">DFQ01_108219</name>
</gene>
<name>A0A2V2YXQ1_9BACL</name>
<keyword evidence="2" id="KW-1185">Reference proteome</keyword>
<evidence type="ECO:0000313" key="2">
    <source>
        <dbReference type="Proteomes" id="UP000246635"/>
    </source>
</evidence>